<accession>A0A420WEW2</accession>
<dbReference type="InterPro" id="IPR000523">
    <property type="entry name" value="Mg_chelatse_chII-like_cat_dom"/>
</dbReference>
<dbReference type="Gene3D" id="3.30.230.10">
    <property type="match status" value="1"/>
</dbReference>
<comment type="caution">
    <text evidence="4">The sequence shown here is derived from an EMBL/GenBank/DDBJ whole genome shotgun (WGS) entry which is preliminary data.</text>
</comment>
<dbReference type="FunCoup" id="A0A420WEW2">
    <property type="interactions" value="289"/>
</dbReference>
<sequence length="528" mass="55904">MVARIQTIAFEGAEARRVDVQVQVMSASRPHFTIVGLADKAVAESRERVRAAFASLGLHLPGKRVIINLAPADLPKEGAHYDLPIALGLMAATGAIPTDAIESFVAMGELALDGTIASVPGALPAAVLANTYDFGLICPAANGAEAAWAGDLPILAPHSLVQLLNHFKGTQVLSRPIAGEIVDHSSTLDMRDVRGQETAKRALEVAAAGGHNLLMIGPPGSGKSMLAARLPGLLPPLTAKELLDVSMVQSVAGLLTRGQLSRERPYRSPHHSASMAAMVGGGNKAKPGEASLAHRGVLFLDELPEFTPSVLDSLRQPLETGEISVARVNAHVRYPARFQLIAAMNPCRCGTGGANGVACRRGIRCAADYQSRISGPFMDRIDIQIDVPAVTPADLALPPSPEGTAEIAARVAQARIIQMDRNGGVTNAELSQDRLDHVAEPDADGRKLLIQAAETLGLTARGYHRVLRVARTLADLAGSETIHRLHIAESLSHRRVHNGMNKAAAHNYQQNSSKPSTTGRNTKNPFYS</sequence>
<dbReference type="RefSeq" id="WP_121102302.1">
    <property type="nucleotide sequence ID" value="NZ_RBII01000002.1"/>
</dbReference>
<name>A0A420WEW2_9PROT</name>
<feature type="domain" description="AAA+ ATPase" evidence="3">
    <location>
        <begin position="209"/>
        <end position="391"/>
    </location>
</feature>
<gene>
    <name evidence="4" type="ORF">DES40_2316</name>
</gene>
<dbReference type="SMART" id="SM00382">
    <property type="entry name" value="AAA"/>
    <property type="match status" value="1"/>
</dbReference>
<dbReference type="OrthoDB" id="9813147at2"/>
<protein>
    <submittedName>
        <fullName evidence="4">Magnesium chelatase family protein</fullName>
    </submittedName>
</protein>
<evidence type="ECO:0000313" key="5">
    <source>
        <dbReference type="Proteomes" id="UP000282211"/>
    </source>
</evidence>
<feature type="compositionally biased region" description="Polar residues" evidence="2">
    <location>
        <begin position="507"/>
        <end position="528"/>
    </location>
</feature>
<dbReference type="CDD" id="cd00009">
    <property type="entry name" value="AAA"/>
    <property type="match status" value="1"/>
</dbReference>
<dbReference type="NCBIfam" id="TIGR00368">
    <property type="entry name" value="YifB family Mg chelatase-like AAA ATPase"/>
    <property type="match status" value="1"/>
</dbReference>
<proteinExistence type="inferred from homology"/>
<dbReference type="InterPro" id="IPR027417">
    <property type="entry name" value="P-loop_NTPase"/>
</dbReference>
<dbReference type="Pfam" id="PF13335">
    <property type="entry name" value="Mg_chelatase_C"/>
    <property type="match status" value="1"/>
</dbReference>
<evidence type="ECO:0000313" key="4">
    <source>
        <dbReference type="EMBL" id="RKQ69515.1"/>
    </source>
</evidence>
<dbReference type="Pfam" id="PF13541">
    <property type="entry name" value="ChlI"/>
    <property type="match status" value="1"/>
</dbReference>
<dbReference type="Proteomes" id="UP000282211">
    <property type="component" value="Unassembled WGS sequence"/>
</dbReference>
<dbReference type="InterPro" id="IPR020568">
    <property type="entry name" value="Ribosomal_Su5_D2-typ_SF"/>
</dbReference>
<dbReference type="SUPFAM" id="SSF52540">
    <property type="entry name" value="P-loop containing nucleoside triphosphate hydrolases"/>
    <property type="match status" value="1"/>
</dbReference>
<dbReference type="Pfam" id="PF01078">
    <property type="entry name" value="Mg_chelatase"/>
    <property type="match status" value="1"/>
</dbReference>
<dbReference type="Gene3D" id="3.40.50.300">
    <property type="entry name" value="P-loop containing nucleotide triphosphate hydrolases"/>
    <property type="match status" value="1"/>
</dbReference>
<dbReference type="InterPro" id="IPR014721">
    <property type="entry name" value="Ribsml_uS5_D2-typ_fold_subgr"/>
</dbReference>
<dbReference type="InterPro" id="IPR003593">
    <property type="entry name" value="AAA+_ATPase"/>
</dbReference>
<dbReference type="PANTHER" id="PTHR32039:SF7">
    <property type="entry name" value="COMPETENCE PROTEIN COMM"/>
    <property type="match status" value="1"/>
</dbReference>
<dbReference type="EMBL" id="RBII01000002">
    <property type="protein sequence ID" value="RKQ69515.1"/>
    <property type="molecule type" value="Genomic_DNA"/>
</dbReference>
<evidence type="ECO:0000256" key="1">
    <source>
        <dbReference type="ARBA" id="ARBA00006354"/>
    </source>
</evidence>
<feature type="region of interest" description="Disordered" evidence="2">
    <location>
        <begin position="506"/>
        <end position="528"/>
    </location>
</feature>
<keyword evidence="5" id="KW-1185">Reference proteome</keyword>
<dbReference type="InterPro" id="IPR025158">
    <property type="entry name" value="Mg_chelat-rel_C"/>
</dbReference>
<dbReference type="InParanoid" id="A0A420WEW2"/>
<dbReference type="GO" id="GO:0005524">
    <property type="term" value="F:ATP binding"/>
    <property type="evidence" value="ECO:0007669"/>
    <property type="project" value="InterPro"/>
</dbReference>
<evidence type="ECO:0000259" key="3">
    <source>
        <dbReference type="SMART" id="SM00382"/>
    </source>
</evidence>
<evidence type="ECO:0000256" key="2">
    <source>
        <dbReference type="SAM" id="MobiDB-lite"/>
    </source>
</evidence>
<dbReference type="SUPFAM" id="SSF54211">
    <property type="entry name" value="Ribosomal protein S5 domain 2-like"/>
    <property type="match status" value="1"/>
</dbReference>
<organism evidence="4 5">
    <name type="scientific">Litorimonas taeanensis</name>
    <dbReference type="NCBI Taxonomy" id="568099"/>
    <lineage>
        <taxon>Bacteria</taxon>
        <taxon>Pseudomonadati</taxon>
        <taxon>Pseudomonadota</taxon>
        <taxon>Alphaproteobacteria</taxon>
        <taxon>Maricaulales</taxon>
        <taxon>Robiginitomaculaceae</taxon>
    </lineage>
</organism>
<dbReference type="PANTHER" id="PTHR32039">
    <property type="entry name" value="MAGNESIUM-CHELATASE SUBUNIT CHLI"/>
    <property type="match status" value="1"/>
</dbReference>
<dbReference type="InterPro" id="IPR045006">
    <property type="entry name" value="CHLI-like"/>
</dbReference>
<dbReference type="AlphaFoldDB" id="A0A420WEW2"/>
<reference evidence="4 5" key="1">
    <citation type="submission" date="2018-10" db="EMBL/GenBank/DDBJ databases">
        <title>Genomic Encyclopedia of Type Strains, Phase IV (KMG-IV): sequencing the most valuable type-strain genomes for metagenomic binning, comparative biology and taxonomic classification.</title>
        <authorList>
            <person name="Goeker M."/>
        </authorList>
    </citation>
    <scope>NUCLEOTIDE SEQUENCE [LARGE SCALE GENOMIC DNA]</scope>
    <source>
        <strain evidence="4 5">DSM 22008</strain>
    </source>
</reference>
<dbReference type="InterPro" id="IPR004482">
    <property type="entry name" value="Mg_chelat-rel"/>
</dbReference>
<comment type="similarity">
    <text evidence="1">Belongs to the Mg-chelatase subunits D/I family. ComM subfamily.</text>
</comment>